<dbReference type="RefSeq" id="WP_013299506.1">
    <property type="nucleotide sequence ID" value="NC_014414.1"/>
</dbReference>
<dbReference type="InterPro" id="IPR011004">
    <property type="entry name" value="Trimer_LpxA-like_sf"/>
</dbReference>
<dbReference type="HOGENOM" id="CLU_064827_7_1_5"/>
<dbReference type="EMBL" id="CP002156">
    <property type="protein sequence ID" value="ADM08532.1"/>
    <property type="molecule type" value="Genomic_DNA"/>
</dbReference>
<accession>E0TC99</accession>
<reference evidence="2" key="1">
    <citation type="submission" date="2010-08" db="EMBL/GenBank/DDBJ databases">
        <title>Genome sequence of Parvularcula bermudensis HTCC2503.</title>
        <authorList>
            <person name="Kang D.-M."/>
            <person name="Oh H.-M."/>
            <person name="Cho J.-C."/>
        </authorList>
    </citation>
    <scope>NUCLEOTIDE SEQUENCE [LARGE SCALE GENOMIC DNA]</scope>
    <source>
        <strain evidence="2">ATCC BAA-594 / HTCC2503 / KCTC 12087</strain>
    </source>
</reference>
<dbReference type="Pfam" id="PF00132">
    <property type="entry name" value="Hexapep"/>
    <property type="match status" value="1"/>
</dbReference>
<reference evidence="1 2" key="2">
    <citation type="journal article" date="2011" name="J. Bacteriol.">
        <title>Complete genome sequence of strain HTCC2503T of Parvularcula bermudensis, the type species of the order "Parvularculales" in the class Alphaproteobacteria.</title>
        <authorList>
            <person name="Oh H.M."/>
            <person name="Kang I."/>
            <person name="Vergin K.L."/>
            <person name="Kang D."/>
            <person name="Rhee K.H."/>
            <person name="Giovannoni S.J."/>
            <person name="Cho J.C."/>
        </authorList>
    </citation>
    <scope>NUCLEOTIDE SEQUENCE [LARGE SCALE GENOMIC DNA]</scope>
    <source>
        <strain evidence="2">ATCC BAA-594 / HTCC2503 / KCTC 12087</strain>
    </source>
</reference>
<dbReference type="KEGG" id="pbr:PB2503_02272"/>
<evidence type="ECO:0000313" key="2">
    <source>
        <dbReference type="Proteomes" id="UP000001302"/>
    </source>
</evidence>
<sequence length="184" mass="19032">MTAALILPFEGKSPQIHETAFIAPGAVVIGDVTIGPGASVWYGCVLRADTNRIEIGARANVQDGSILHVDAPSQGGTPVLIGEEALVGHRCLLHGCTIEEGGFVGMGSTVLDKAVIEEGAFLAAGAFLAPGKRVPTGEMWGGLPARKLRDLKGLEGKAARMGAAHYVEEAKAHRAALSDAREDA</sequence>
<dbReference type="AlphaFoldDB" id="E0TC99"/>
<dbReference type="Gene3D" id="2.160.10.10">
    <property type="entry name" value="Hexapeptide repeat proteins"/>
    <property type="match status" value="1"/>
</dbReference>
<dbReference type="CDD" id="cd04645">
    <property type="entry name" value="LbH_gamma_CA_like"/>
    <property type="match status" value="1"/>
</dbReference>
<dbReference type="SUPFAM" id="SSF51161">
    <property type="entry name" value="Trimeric LpxA-like enzymes"/>
    <property type="match status" value="1"/>
</dbReference>
<keyword evidence="2" id="KW-1185">Reference proteome</keyword>
<dbReference type="PANTHER" id="PTHR13061:SF29">
    <property type="entry name" value="GAMMA CARBONIC ANHYDRASE-LIKE 1, MITOCHONDRIAL-RELATED"/>
    <property type="match status" value="1"/>
</dbReference>
<dbReference type="InterPro" id="IPR047324">
    <property type="entry name" value="LbH_gamma_CA-like"/>
</dbReference>
<dbReference type="STRING" id="314260.PB2503_02272"/>
<proteinExistence type="predicted"/>
<dbReference type="InterPro" id="IPR001451">
    <property type="entry name" value="Hexapep"/>
</dbReference>
<evidence type="ECO:0000313" key="1">
    <source>
        <dbReference type="EMBL" id="ADM08532.1"/>
    </source>
</evidence>
<organism evidence="1 2">
    <name type="scientific">Parvularcula bermudensis (strain ATCC BAA-594 / HTCC2503 / KCTC 12087)</name>
    <dbReference type="NCBI Taxonomy" id="314260"/>
    <lineage>
        <taxon>Bacteria</taxon>
        <taxon>Pseudomonadati</taxon>
        <taxon>Pseudomonadota</taxon>
        <taxon>Alphaproteobacteria</taxon>
        <taxon>Parvularculales</taxon>
        <taxon>Parvularculaceae</taxon>
        <taxon>Parvularcula</taxon>
    </lineage>
</organism>
<protein>
    <submittedName>
        <fullName evidence="1">Putative siderophore binding protein</fullName>
    </submittedName>
</protein>
<dbReference type="eggNOG" id="COG0663">
    <property type="taxonomic scope" value="Bacteria"/>
</dbReference>
<dbReference type="PANTHER" id="PTHR13061">
    <property type="entry name" value="DYNACTIN SUBUNIT P25"/>
    <property type="match status" value="1"/>
</dbReference>
<name>E0TC99_PARBH</name>
<dbReference type="InterPro" id="IPR050484">
    <property type="entry name" value="Transf_Hexapept/Carb_Anhydrase"/>
</dbReference>
<dbReference type="Proteomes" id="UP000001302">
    <property type="component" value="Chromosome"/>
</dbReference>
<gene>
    <name evidence="1" type="ordered locus">PB2503_02272</name>
</gene>